<dbReference type="InterPro" id="IPR028098">
    <property type="entry name" value="Glyco_trans_4-like_N"/>
</dbReference>
<dbReference type="Pfam" id="PF00534">
    <property type="entry name" value="Glycos_transf_1"/>
    <property type="match status" value="1"/>
</dbReference>
<evidence type="ECO:0000313" key="4">
    <source>
        <dbReference type="Proteomes" id="UP000195442"/>
    </source>
</evidence>
<dbReference type="GO" id="GO:1901135">
    <property type="term" value="P:carbohydrate derivative metabolic process"/>
    <property type="evidence" value="ECO:0007669"/>
    <property type="project" value="UniProtKB-ARBA"/>
</dbReference>
<dbReference type="PANTHER" id="PTHR12526:SF630">
    <property type="entry name" value="GLYCOSYLTRANSFERASE"/>
    <property type="match status" value="1"/>
</dbReference>
<dbReference type="AlphaFoldDB" id="A0A1R4HIU9"/>
<dbReference type="RefSeq" id="WP_087148565.1">
    <property type="nucleotide sequence ID" value="NZ_FUKJ01000458.1"/>
</dbReference>
<dbReference type="Pfam" id="PF13439">
    <property type="entry name" value="Glyco_transf_4"/>
    <property type="match status" value="1"/>
</dbReference>
<dbReference type="PANTHER" id="PTHR12526">
    <property type="entry name" value="GLYCOSYLTRANSFERASE"/>
    <property type="match status" value="1"/>
</dbReference>
<keyword evidence="4" id="KW-1185">Reference proteome</keyword>
<gene>
    <name evidence="3" type="ORF">CRENPOLYSF2_900011</name>
</gene>
<dbReference type="SUPFAM" id="SSF53756">
    <property type="entry name" value="UDP-Glycosyltransferase/glycogen phosphorylase"/>
    <property type="match status" value="1"/>
</dbReference>
<dbReference type="CDD" id="cd03801">
    <property type="entry name" value="GT4_PimA-like"/>
    <property type="match status" value="1"/>
</dbReference>
<dbReference type="Gene3D" id="3.40.50.2000">
    <property type="entry name" value="Glycogen Phosphorylase B"/>
    <property type="match status" value="2"/>
</dbReference>
<dbReference type="EMBL" id="FUKJ01000458">
    <property type="protein sequence ID" value="SJM96176.1"/>
    <property type="molecule type" value="Genomic_DNA"/>
</dbReference>
<keyword evidence="3" id="KW-0808">Transferase</keyword>
<evidence type="ECO:0000313" key="3">
    <source>
        <dbReference type="EMBL" id="SJM96176.1"/>
    </source>
</evidence>
<reference evidence="4" key="1">
    <citation type="submission" date="2017-02" db="EMBL/GenBank/DDBJ databases">
        <authorList>
            <person name="Daims H."/>
        </authorList>
    </citation>
    <scope>NUCLEOTIDE SEQUENCE [LARGE SCALE GENOMIC DNA]</scope>
</reference>
<evidence type="ECO:0000259" key="2">
    <source>
        <dbReference type="Pfam" id="PF13439"/>
    </source>
</evidence>
<dbReference type="GO" id="GO:0016757">
    <property type="term" value="F:glycosyltransferase activity"/>
    <property type="evidence" value="ECO:0007669"/>
    <property type="project" value="InterPro"/>
</dbReference>
<dbReference type="Proteomes" id="UP000195442">
    <property type="component" value="Unassembled WGS sequence"/>
</dbReference>
<feature type="domain" description="Glycosyl transferase family 1" evidence="1">
    <location>
        <begin position="207"/>
        <end position="364"/>
    </location>
</feature>
<dbReference type="InterPro" id="IPR001296">
    <property type="entry name" value="Glyco_trans_1"/>
</dbReference>
<name>A0A1R4HIU9_9GAMM</name>
<feature type="domain" description="Glycosyltransferase subfamily 4-like N-terminal" evidence="2">
    <location>
        <begin position="17"/>
        <end position="187"/>
    </location>
</feature>
<organism evidence="3 4">
    <name type="scientific">Crenothrix polyspora</name>
    <dbReference type="NCBI Taxonomy" id="360316"/>
    <lineage>
        <taxon>Bacteria</taxon>
        <taxon>Pseudomonadati</taxon>
        <taxon>Pseudomonadota</taxon>
        <taxon>Gammaproteobacteria</taxon>
        <taxon>Methylococcales</taxon>
        <taxon>Crenotrichaceae</taxon>
        <taxon>Crenothrix</taxon>
    </lineage>
</organism>
<proteinExistence type="predicted"/>
<accession>A0A1R4HIU9</accession>
<dbReference type="OrthoDB" id="9775208at2"/>
<sequence length="387" mass="43784">MKQAWLYVLPWDIGFPGGVNQVVINLINTQKKTQTLTPKLLIDQNSGNANYIASTPVDYFPLTNPCWSPGILGIVKYLIKLPFLLFRLYRYIGNDVQCINPHYPTLNVLNFVLYKKLGFYVGKIILSFHGTDVVSIKKTVGFEKYLWHFIFQHVDFMACCSQKLADELNDYVDNSVEGKIKVIHNGIAEQIIKAATANSGVLPMELDNSRFILNVATFERKKGQDILIRAFAKIRVSVSPIKLVLIGRSTDILINYRQLVSQLDCENDVVFIENLEHQSVLNFFRKANVFCLPSRYEPFGIVLLEAGYFSCPVIASNVGGIPEIIEDGYDGCLISPDNIDELANKLIDLLNNSDMAEKMGRRLRNKVIKTFTWDIAASKYLNLLSNN</sequence>
<protein>
    <submittedName>
        <fullName evidence="3">Putative Glycosyl transferase group 1</fullName>
    </submittedName>
</protein>
<evidence type="ECO:0000259" key="1">
    <source>
        <dbReference type="Pfam" id="PF00534"/>
    </source>
</evidence>